<evidence type="ECO:0000259" key="4">
    <source>
        <dbReference type="PROSITE" id="PS01124"/>
    </source>
</evidence>
<keyword evidence="1" id="KW-0805">Transcription regulation</keyword>
<dbReference type="Pfam" id="PF12833">
    <property type="entry name" value="HTH_18"/>
    <property type="match status" value="1"/>
</dbReference>
<dbReference type="RefSeq" id="WP_157298968.1">
    <property type="nucleotide sequence ID" value="NZ_BAAAZB010000005.1"/>
</dbReference>
<dbReference type="PANTHER" id="PTHR43280">
    <property type="entry name" value="ARAC-FAMILY TRANSCRIPTIONAL REGULATOR"/>
    <property type="match status" value="1"/>
</dbReference>
<dbReference type="Gene3D" id="1.10.10.60">
    <property type="entry name" value="Homeodomain-like"/>
    <property type="match status" value="1"/>
</dbReference>
<dbReference type="PROSITE" id="PS01124">
    <property type="entry name" value="HTH_ARAC_FAMILY_2"/>
    <property type="match status" value="1"/>
</dbReference>
<gene>
    <name evidence="5" type="ORF">GO495_07050</name>
</gene>
<evidence type="ECO:0000256" key="2">
    <source>
        <dbReference type="ARBA" id="ARBA00023125"/>
    </source>
</evidence>
<keyword evidence="3" id="KW-0804">Transcription</keyword>
<dbReference type="InterPro" id="IPR018060">
    <property type="entry name" value="HTH_AraC"/>
</dbReference>
<name>A0A6N8J5K9_9BACT</name>
<evidence type="ECO:0000256" key="3">
    <source>
        <dbReference type="ARBA" id="ARBA00023163"/>
    </source>
</evidence>
<proteinExistence type="predicted"/>
<dbReference type="AlphaFoldDB" id="A0A6N8J5K9"/>
<organism evidence="5 6">
    <name type="scientific">Chitinophaga oryziterrae</name>
    <dbReference type="NCBI Taxonomy" id="1031224"/>
    <lineage>
        <taxon>Bacteria</taxon>
        <taxon>Pseudomonadati</taxon>
        <taxon>Bacteroidota</taxon>
        <taxon>Chitinophagia</taxon>
        <taxon>Chitinophagales</taxon>
        <taxon>Chitinophagaceae</taxon>
        <taxon>Chitinophaga</taxon>
    </lineage>
</organism>
<dbReference type="InterPro" id="IPR009057">
    <property type="entry name" value="Homeodomain-like_sf"/>
</dbReference>
<sequence length="301" mass="35154">MEKMQSIEEFYQSKMNWMPDNLQKEMGHFNVFRIEDFAAHTGRPLPYSRKDFFKISLIIGKTRIHYADKIVEINERALLFANPHIPYNWEQLEDTQSGVFCIFTDAFFSQFGNLKEYPVFKPGGNPIFDLPEEEAMHIRDIFERMFVEINSDYTYKYDVLRNLVFELVHSAQKMQPATATLYTSSNASTRVASLFMELLERQFPIESPMQQVGFRSPTEFAGQLAVHVNHLNRALKEVTGKTTSQLIAERIVQEARALLKHTDWNISEIAWCLGFEELPHFINFFKKNTQITPKSFRMAIV</sequence>
<keyword evidence="6" id="KW-1185">Reference proteome</keyword>
<keyword evidence="2" id="KW-0238">DNA-binding</keyword>
<dbReference type="SUPFAM" id="SSF46689">
    <property type="entry name" value="Homeodomain-like"/>
    <property type="match status" value="1"/>
</dbReference>
<dbReference type="GO" id="GO:0003700">
    <property type="term" value="F:DNA-binding transcription factor activity"/>
    <property type="evidence" value="ECO:0007669"/>
    <property type="project" value="InterPro"/>
</dbReference>
<reference evidence="5 6" key="1">
    <citation type="submission" date="2019-12" db="EMBL/GenBank/DDBJ databases">
        <title>The draft genomic sequence of strain Chitinophaga oryziterrae JCM 16595.</title>
        <authorList>
            <person name="Zhang X."/>
        </authorList>
    </citation>
    <scope>NUCLEOTIDE SEQUENCE [LARGE SCALE GENOMIC DNA]</scope>
    <source>
        <strain evidence="5 6">JCM 16595</strain>
    </source>
</reference>
<evidence type="ECO:0000313" key="5">
    <source>
        <dbReference type="EMBL" id="MVT40333.1"/>
    </source>
</evidence>
<dbReference type="EMBL" id="WRXO01000001">
    <property type="protein sequence ID" value="MVT40333.1"/>
    <property type="molecule type" value="Genomic_DNA"/>
</dbReference>
<dbReference type="SMART" id="SM00342">
    <property type="entry name" value="HTH_ARAC"/>
    <property type="match status" value="1"/>
</dbReference>
<comment type="caution">
    <text evidence="5">The sequence shown here is derived from an EMBL/GenBank/DDBJ whole genome shotgun (WGS) entry which is preliminary data.</text>
</comment>
<evidence type="ECO:0000313" key="6">
    <source>
        <dbReference type="Proteomes" id="UP000468388"/>
    </source>
</evidence>
<evidence type="ECO:0000256" key="1">
    <source>
        <dbReference type="ARBA" id="ARBA00023015"/>
    </source>
</evidence>
<dbReference type="PANTHER" id="PTHR43280:SF32">
    <property type="entry name" value="TRANSCRIPTIONAL REGULATORY PROTEIN"/>
    <property type="match status" value="1"/>
</dbReference>
<dbReference type="GO" id="GO:0043565">
    <property type="term" value="F:sequence-specific DNA binding"/>
    <property type="evidence" value="ECO:0007669"/>
    <property type="project" value="InterPro"/>
</dbReference>
<dbReference type="OrthoDB" id="629929at2"/>
<accession>A0A6N8J5K9</accession>
<dbReference type="Proteomes" id="UP000468388">
    <property type="component" value="Unassembled WGS sequence"/>
</dbReference>
<feature type="domain" description="HTH araC/xylS-type" evidence="4">
    <location>
        <begin position="189"/>
        <end position="299"/>
    </location>
</feature>
<protein>
    <submittedName>
        <fullName evidence="5">Helix-turn-helix domain-containing protein</fullName>
    </submittedName>
</protein>